<dbReference type="EMBL" id="CP036263">
    <property type="protein sequence ID" value="QDS98235.1"/>
    <property type="molecule type" value="Genomic_DNA"/>
</dbReference>
<evidence type="ECO:0000313" key="2">
    <source>
        <dbReference type="EMBL" id="QDS98235.1"/>
    </source>
</evidence>
<keyword evidence="3" id="KW-1185">Reference proteome</keyword>
<sequence length="237" mass="24202" precursor="true">MKKRNSKRANAPGVLLAIAVLASMAMPTSAAVLTFTDLPSWQAAVASSSLEDFEGATADDDFTFTAITSPNGDLGLSAVEESTFTINAFIDVADGLGNYESIGAGINGSAIVSMRFLSHTSTPPDSVTVTLPAGLSAFAFDYNNYDTQGDGAELSFAGTNGATGPVFSTGTGFYGVVDTGVGATISSFTLTGHDAGGAGTSAFMSFDDVRYGTAIPEPTSLALLSLFGLTVLGTRRR</sequence>
<organism evidence="2 3">
    <name type="scientific">Adhaeretor mobilis</name>
    <dbReference type="NCBI Taxonomy" id="1930276"/>
    <lineage>
        <taxon>Bacteria</taxon>
        <taxon>Pseudomonadati</taxon>
        <taxon>Planctomycetota</taxon>
        <taxon>Planctomycetia</taxon>
        <taxon>Pirellulales</taxon>
        <taxon>Lacipirellulaceae</taxon>
        <taxon>Adhaeretor</taxon>
    </lineage>
</organism>
<feature type="signal peptide" evidence="1">
    <location>
        <begin position="1"/>
        <end position="30"/>
    </location>
</feature>
<accession>A0A517MTL9</accession>
<dbReference type="Proteomes" id="UP000319852">
    <property type="component" value="Chromosome"/>
</dbReference>
<dbReference type="OrthoDB" id="303953at2"/>
<keyword evidence="1" id="KW-0732">Signal</keyword>
<evidence type="ECO:0000256" key="1">
    <source>
        <dbReference type="SAM" id="SignalP"/>
    </source>
</evidence>
<dbReference type="RefSeq" id="WP_145059229.1">
    <property type="nucleotide sequence ID" value="NZ_CP036263.1"/>
</dbReference>
<evidence type="ECO:0000313" key="3">
    <source>
        <dbReference type="Proteomes" id="UP000319852"/>
    </source>
</evidence>
<name>A0A517MTL9_9BACT</name>
<feature type="chain" id="PRO_5021700728" description="PEP-CTERM protein-sorting domain-containing protein" evidence="1">
    <location>
        <begin position="31"/>
        <end position="237"/>
    </location>
</feature>
<proteinExistence type="predicted"/>
<dbReference type="AlphaFoldDB" id="A0A517MTL9"/>
<dbReference type="KEGG" id="amob:HG15A2_15080"/>
<protein>
    <recommendedName>
        <fullName evidence="4">PEP-CTERM protein-sorting domain-containing protein</fullName>
    </recommendedName>
</protein>
<reference evidence="2 3" key="1">
    <citation type="submission" date="2019-02" db="EMBL/GenBank/DDBJ databases">
        <title>Deep-cultivation of Planctomycetes and their phenomic and genomic characterization uncovers novel biology.</title>
        <authorList>
            <person name="Wiegand S."/>
            <person name="Jogler M."/>
            <person name="Boedeker C."/>
            <person name="Pinto D."/>
            <person name="Vollmers J."/>
            <person name="Rivas-Marin E."/>
            <person name="Kohn T."/>
            <person name="Peeters S.H."/>
            <person name="Heuer A."/>
            <person name="Rast P."/>
            <person name="Oberbeckmann S."/>
            <person name="Bunk B."/>
            <person name="Jeske O."/>
            <person name="Meyerdierks A."/>
            <person name="Storesund J.E."/>
            <person name="Kallscheuer N."/>
            <person name="Luecker S."/>
            <person name="Lage O.M."/>
            <person name="Pohl T."/>
            <person name="Merkel B.J."/>
            <person name="Hornburger P."/>
            <person name="Mueller R.-W."/>
            <person name="Bruemmer F."/>
            <person name="Labrenz M."/>
            <person name="Spormann A.M."/>
            <person name="Op den Camp H."/>
            <person name="Overmann J."/>
            <person name="Amann R."/>
            <person name="Jetten M.S.M."/>
            <person name="Mascher T."/>
            <person name="Medema M.H."/>
            <person name="Devos D.P."/>
            <person name="Kaster A.-K."/>
            <person name="Ovreas L."/>
            <person name="Rohde M."/>
            <person name="Galperin M.Y."/>
            <person name="Jogler C."/>
        </authorList>
    </citation>
    <scope>NUCLEOTIDE SEQUENCE [LARGE SCALE GENOMIC DNA]</scope>
    <source>
        <strain evidence="2 3">HG15A2</strain>
    </source>
</reference>
<evidence type="ECO:0008006" key="4">
    <source>
        <dbReference type="Google" id="ProtNLM"/>
    </source>
</evidence>
<gene>
    <name evidence="2" type="ORF">HG15A2_15080</name>
</gene>